<protein>
    <submittedName>
        <fullName evidence="1">Uncharacterized protein</fullName>
    </submittedName>
</protein>
<dbReference type="EMBL" id="GG662720">
    <property type="protein sequence ID" value="EAR86371.2"/>
    <property type="molecule type" value="Genomic_DNA"/>
</dbReference>
<dbReference type="RefSeq" id="XP_977266.2">
    <property type="nucleotide sequence ID" value="XM_972173.2"/>
</dbReference>
<evidence type="ECO:0000313" key="1">
    <source>
        <dbReference type="EMBL" id="EAR86371.2"/>
    </source>
</evidence>
<evidence type="ECO:0000313" key="2">
    <source>
        <dbReference type="Proteomes" id="UP000009168"/>
    </source>
</evidence>
<dbReference type="AlphaFoldDB" id="Q22LV4"/>
<accession>Q22LV4</accession>
<organism evidence="1 2">
    <name type="scientific">Tetrahymena thermophila (strain SB210)</name>
    <dbReference type="NCBI Taxonomy" id="312017"/>
    <lineage>
        <taxon>Eukaryota</taxon>
        <taxon>Sar</taxon>
        <taxon>Alveolata</taxon>
        <taxon>Ciliophora</taxon>
        <taxon>Intramacronucleata</taxon>
        <taxon>Oligohymenophorea</taxon>
        <taxon>Hymenostomatida</taxon>
        <taxon>Tetrahymenina</taxon>
        <taxon>Tetrahymenidae</taxon>
        <taxon>Tetrahymena</taxon>
    </lineage>
</organism>
<sequence length="391" mass="46527">MERNILFSFKQSCKQKNSSNSIENEGIQEEENDEISFQKNKRQYEQKNAIKIIKKNIKKKKNKVLSILDIVCPYVYLNIDQMYHLNGDLIVCLSKTGELYKYTLKLSSVEVCKRYFQCKMSSMIFLKDFHIPIQILENSQDVEKYNFAQQLKLYQLYSQECINDIQEISEAYQQDRQGFIQINKKRSLYRKELIENYINTYLKDDEFFTVVEVGPNFDLQQIETLKLLLSKGLFALIGVEEQDISQYLLHRGMGDNIFFSQTEKLFGIILQIIQSKKFNQIHYQKEFIINTLDELKICCQAEYQINQVIYPEELKYQSEGKQLKDQEFIVLVKLEISCNQIESILNYRQNNKNTTDNQQANIQSIEYQILSEIFIEKYYPKKYKDIFKLNV</sequence>
<dbReference type="KEGG" id="tet:TTHERM_00041630"/>
<dbReference type="GeneID" id="7841472"/>
<dbReference type="Proteomes" id="UP000009168">
    <property type="component" value="Unassembled WGS sequence"/>
</dbReference>
<name>Q22LV4_TETTS</name>
<reference evidence="2" key="1">
    <citation type="journal article" date="2006" name="PLoS Biol.">
        <title>Macronuclear genome sequence of the ciliate Tetrahymena thermophila, a model eukaryote.</title>
        <authorList>
            <person name="Eisen J.A."/>
            <person name="Coyne R.S."/>
            <person name="Wu M."/>
            <person name="Wu D."/>
            <person name="Thiagarajan M."/>
            <person name="Wortman J.R."/>
            <person name="Badger J.H."/>
            <person name="Ren Q."/>
            <person name="Amedeo P."/>
            <person name="Jones K.M."/>
            <person name="Tallon L.J."/>
            <person name="Delcher A.L."/>
            <person name="Salzberg S.L."/>
            <person name="Silva J.C."/>
            <person name="Haas B.J."/>
            <person name="Majoros W.H."/>
            <person name="Farzad M."/>
            <person name="Carlton J.M."/>
            <person name="Smith R.K. Jr."/>
            <person name="Garg J."/>
            <person name="Pearlman R.E."/>
            <person name="Karrer K.M."/>
            <person name="Sun L."/>
            <person name="Manning G."/>
            <person name="Elde N.C."/>
            <person name="Turkewitz A.P."/>
            <person name="Asai D.J."/>
            <person name="Wilkes D.E."/>
            <person name="Wang Y."/>
            <person name="Cai H."/>
            <person name="Collins K."/>
            <person name="Stewart B.A."/>
            <person name="Lee S.R."/>
            <person name="Wilamowska K."/>
            <person name="Weinberg Z."/>
            <person name="Ruzzo W.L."/>
            <person name="Wloga D."/>
            <person name="Gaertig J."/>
            <person name="Frankel J."/>
            <person name="Tsao C.-C."/>
            <person name="Gorovsky M.A."/>
            <person name="Keeling P.J."/>
            <person name="Waller R.F."/>
            <person name="Patron N.J."/>
            <person name="Cherry J.M."/>
            <person name="Stover N.A."/>
            <person name="Krieger C.J."/>
            <person name="del Toro C."/>
            <person name="Ryder H.F."/>
            <person name="Williamson S.C."/>
            <person name="Barbeau R.A."/>
            <person name="Hamilton E.P."/>
            <person name="Orias E."/>
        </authorList>
    </citation>
    <scope>NUCLEOTIDE SEQUENCE [LARGE SCALE GENOMIC DNA]</scope>
    <source>
        <strain evidence="2">SB210</strain>
    </source>
</reference>
<dbReference type="HOGENOM" id="CLU_381997_0_0_1"/>
<gene>
    <name evidence="1" type="ORF">TTHERM_00041630</name>
</gene>
<proteinExistence type="predicted"/>
<keyword evidence="2" id="KW-1185">Reference proteome</keyword>
<dbReference type="InParanoid" id="Q22LV4"/>